<dbReference type="Pfam" id="PF07728">
    <property type="entry name" value="AAA_5"/>
    <property type="match status" value="1"/>
</dbReference>
<dbReference type="PANTHER" id="PTHR48103">
    <property type="entry name" value="MIDASIN-RELATED"/>
    <property type="match status" value="1"/>
</dbReference>
<reference evidence="4 5" key="1">
    <citation type="journal article" date="2024" name="Environ. Microbiol.">
        <title>Novel evolutionary insights on the interactions of the Holosporales (Alphaproteobacteria) with eukaryotic hosts from comparative genomics.</title>
        <authorList>
            <person name="Giovannini M."/>
            <person name="Petroni G."/>
            <person name="Castelli M."/>
        </authorList>
    </citation>
    <scope>NUCLEOTIDE SEQUENCE [LARGE SCALE GENOMIC DNA]</scope>
    <source>
        <strain evidence="4 5">US_Bl 15I1</strain>
    </source>
</reference>
<proteinExistence type="predicted"/>
<dbReference type="Proteomes" id="UP001330434">
    <property type="component" value="Chromosome"/>
</dbReference>
<protein>
    <submittedName>
        <fullName evidence="4">MoxR family aerobic cobaltochelatase subunit CobS</fullName>
    </submittedName>
</protein>
<keyword evidence="2" id="KW-0067">ATP-binding</keyword>
<dbReference type="Gene3D" id="3.40.50.300">
    <property type="entry name" value="P-loop containing nucleotide triphosphate hydrolases"/>
    <property type="match status" value="1"/>
</dbReference>
<dbReference type="InterPro" id="IPR011704">
    <property type="entry name" value="ATPase_dyneun-rel_AAA"/>
</dbReference>
<sequence>MTQMQEPVSTETLFGMGLAIQSVTPFQHVTSYVPDRDVAYQFDPKTTEAILAGFVHNKRVLVQGFHGTGKSTHIEQVAARLNWPLVRINLDGQISRLDFLGRDVITLKDGMQVTELVPGILPWAIEHGVALVFDEYDAGRPEIMFILQRLLENNGKLVLIDQNRILEPHPHFRLFATANTLGLGDTLGLYHETNLLNQGQLDRWNIIVQLNYLELSQELKILQARFPSYQEGNNIELGASMIRYAGLTRTAFMAGDISAVMSPRTVLNWAENIEIFGSLKRGLELSFINRCEDLERSLLHEFYQRCFGEEWN</sequence>
<dbReference type="PANTHER" id="PTHR48103:SF2">
    <property type="entry name" value="MIDASIN"/>
    <property type="match status" value="1"/>
</dbReference>
<feature type="domain" description="ATPase dynein-related AAA" evidence="3">
    <location>
        <begin position="60"/>
        <end position="182"/>
    </location>
</feature>
<dbReference type="RefSeq" id="WP_331255314.1">
    <property type="nucleotide sequence ID" value="NZ_CP133270.1"/>
</dbReference>
<dbReference type="SUPFAM" id="SSF52540">
    <property type="entry name" value="P-loop containing nucleoside triphosphate hydrolases"/>
    <property type="match status" value="1"/>
</dbReference>
<dbReference type="InterPro" id="IPR027417">
    <property type="entry name" value="P-loop_NTPase"/>
</dbReference>
<evidence type="ECO:0000259" key="3">
    <source>
        <dbReference type="Pfam" id="PF07728"/>
    </source>
</evidence>
<keyword evidence="5" id="KW-1185">Reference proteome</keyword>
<evidence type="ECO:0000256" key="1">
    <source>
        <dbReference type="ARBA" id="ARBA00022741"/>
    </source>
</evidence>
<evidence type="ECO:0000256" key="2">
    <source>
        <dbReference type="ARBA" id="ARBA00022840"/>
    </source>
</evidence>
<dbReference type="EMBL" id="CP133270">
    <property type="protein sequence ID" value="WVX66449.1"/>
    <property type="molecule type" value="Genomic_DNA"/>
</dbReference>
<gene>
    <name evidence="4" type="ORF">Bealeia1_00627</name>
</gene>
<organism evidence="4 5">
    <name type="scientific">Candidatus Bealeia paramacronuclearis</name>
    <dbReference type="NCBI Taxonomy" id="1921001"/>
    <lineage>
        <taxon>Bacteria</taxon>
        <taxon>Pseudomonadati</taxon>
        <taxon>Pseudomonadota</taxon>
        <taxon>Alphaproteobacteria</taxon>
        <taxon>Holosporales</taxon>
        <taxon>Holosporaceae</taxon>
        <taxon>Candidatus Bealeia</taxon>
    </lineage>
</organism>
<evidence type="ECO:0000313" key="4">
    <source>
        <dbReference type="EMBL" id="WVX66449.1"/>
    </source>
</evidence>
<evidence type="ECO:0000313" key="5">
    <source>
        <dbReference type="Proteomes" id="UP001330434"/>
    </source>
</evidence>
<keyword evidence="1" id="KW-0547">Nucleotide-binding</keyword>
<name>A0ABZ2C685_9PROT</name>
<accession>A0ABZ2C685</accession>